<feature type="region of interest" description="Disordered" evidence="1">
    <location>
        <begin position="1"/>
        <end position="22"/>
    </location>
</feature>
<gene>
    <name evidence="2" type="ORF">V6N11_079604</name>
</gene>
<organism evidence="2 3">
    <name type="scientific">Hibiscus sabdariffa</name>
    <name type="common">roselle</name>
    <dbReference type="NCBI Taxonomy" id="183260"/>
    <lineage>
        <taxon>Eukaryota</taxon>
        <taxon>Viridiplantae</taxon>
        <taxon>Streptophyta</taxon>
        <taxon>Embryophyta</taxon>
        <taxon>Tracheophyta</taxon>
        <taxon>Spermatophyta</taxon>
        <taxon>Magnoliopsida</taxon>
        <taxon>eudicotyledons</taxon>
        <taxon>Gunneridae</taxon>
        <taxon>Pentapetalae</taxon>
        <taxon>rosids</taxon>
        <taxon>malvids</taxon>
        <taxon>Malvales</taxon>
        <taxon>Malvaceae</taxon>
        <taxon>Malvoideae</taxon>
        <taxon>Hibiscus</taxon>
    </lineage>
</organism>
<sequence>MKTTQQNQYLSNVEDESKRREKEMASAGLKVMMIAMVISMMGHEAVVSADDCIKNCSDPCGSSWCHLRCEWKCIRSSAASFFGPIKSRRVFPHSLDEGSKPSALPSPPPFSSASAPPFRQPDGSRKNGMVAVN</sequence>
<evidence type="ECO:0000313" key="3">
    <source>
        <dbReference type="Proteomes" id="UP001396334"/>
    </source>
</evidence>
<feature type="compositionally biased region" description="Polar residues" evidence="1">
    <location>
        <begin position="1"/>
        <end position="11"/>
    </location>
</feature>
<proteinExistence type="predicted"/>
<dbReference type="EMBL" id="JBBPBN010000020">
    <property type="protein sequence ID" value="KAK9017120.1"/>
    <property type="molecule type" value="Genomic_DNA"/>
</dbReference>
<feature type="region of interest" description="Disordered" evidence="1">
    <location>
        <begin position="92"/>
        <end position="133"/>
    </location>
</feature>
<comment type="caution">
    <text evidence="2">The sequence shown here is derived from an EMBL/GenBank/DDBJ whole genome shotgun (WGS) entry which is preliminary data.</text>
</comment>
<evidence type="ECO:0000313" key="2">
    <source>
        <dbReference type="EMBL" id="KAK9017120.1"/>
    </source>
</evidence>
<protein>
    <submittedName>
        <fullName evidence="2">Uncharacterized protein</fullName>
    </submittedName>
</protein>
<dbReference type="Proteomes" id="UP001396334">
    <property type="component" value="Unassembled WGS sequence"/>
</dbReference>
<name>A0ABR2RW89_9ROSI</name>
<keyword evidence="3" id="KW-1185">Reference proteome</keyword>
<accession>A0ABR2RW89</accession>
<evidence type="ECO:0000256" key="1">
    <source>
        <dbReference type="SAM" id="MobiDB-lite"/>
    </source>
</evidence>
<reference evidence="2 3" key="1">
    <citation type="journal article" date="2024" name="G3 (Bethesda)">
        <title>Genome assembly of Hibiscus sabdariffa L. provides insights into metabolisms of medicinal natural products.</title>
        <authorList>
            <person name="Kim T."/>
        </authorList>
    </citation>
    <scope>NUCLEOTIDE SEQUENCE [LARGE SCALE GENOMIC DNA]</scope>
    <source>
        <strain evidence="2">TK-2024</strain>
        <tissue evidence="2">Old leaves</tissue>
    </source>
</reference>